<feature type="transmembrane region" description="Helical" evidence="1">
    <location>
        <begin position="12"/>
        <end position="32"/>
    </location>
</feature>
<evidence type="ECO:0000313" key="2">
    <source>
        <dbReference type="EMBL" id="CAI3975578.1"/>
    </source>
</evidence>
<keyword evidence="4" id="KW-1185">Reference proteome</keyword>
<comment type="caution">
    <text evidence="2">The sequence shown here is derived from an EMBL/GenBank/DDBJ whole genome shotgun (WGS) entry which is preliminary data.</text>
</comment>
<evidence type="ECO:0000313" key="4">
    <source>
        <dbReference type="Proteomes" id="UP001152797"/>
    </source>
</evidence>
<keyword evidence="1" id="KW-0812">Transmembrane</keyword>
<dbReference type="AlphaFoldDB" id="A0A9P1BNG1"/>
<feature type="transmembrane region" description="Helical" evidence="1">
    <location>
        <begin position="172"/>
        <end position="192"/>
    </location>
</feature>
<name>A0A9P1BNG1_9DINO</name>
<keyword evidence="1" id="KW-0472">Membrane</keyword>
<keyword evidence="1" id="KW-1133">Transmembrane helix</keyword>
<feature type="transmembrane region" description="Helical" evidence="1">
    <location>
        <begin position="38"/>
        <end position="55"/>
    </location>
</feature>
<dbReference type="EMBL" id="CAMXCT010000213">
    <property type="protein sequence ID" value="CAI3975578.1"/>
    <property type="molecule type" value="Genomic_DNA"/>
</dbReference>
<organism evidence="2">
    <name type="scientific">Cladocopium goreaui</name>
    <dbReference type="NCBI Taxonomy" id="2562237"/>
    <lineage>
        <taxon>Eukaryota</taxon>
        <taxon>Sar</taxon>
        <taxon>Alveolata</taxon>
        <taxon>Dinophyceae</taxon>
        <taxon>Suessiales</taxon>
        <taxon>Symbiodiniaceae</taxon>
        <taxon>Cladocopium</taxon>
    </lineage>
</organism>
<proteinExistence type="predicted"/>
<dbReference type="EMBL" id="CAMXCT020000213">
    <property type="protein sequence ID" value="CAL1128953.1"/>
    <property type="molecule type" value="Genomic_DNA"/>
</dbReference>
<gene>
    <name evidence="2" type="ORF">C1SCF055_LOCUS3879</name>
</gene>
<dbReference type="Proteomes" id="UP001152797">
    <property type="component" value="Unassembled WGS sequence"/>
</dbReference>
<dbReference type="EMBL" id="CAMXCT030000213">
    <property type="protein sequence ID" value="CAL4762890.1"/>
    <property type="molecule type" value="Genomic_DNA"/>
</dbReference>
<evidence type="ECO:0000313" key="3">
    <source>
        <dbReference type="EMBL" id="CAL1128953.1"/>
    </source>
</evidence>
<accession>A0A9P1BNG1</accession>
<reference evidence="3" key="2">
    <citation type="submission" date="2024-04" db="EMBL/GenBank/DDBJ databases">
        <authorList>
            <person name="Chen Y."/>
            <person name="Shah S."/>
            <person name="Dougan E. K."/>
            <person name="Thang M."/>
            <person name="Chan C."/>
        </authorList>
    </citation>
    <scope>NUCLEOTIDE SEQUENCE [LARGE SCALE GENOMIC DNA]</scope>
</reference>
<protein>
    <submittedName>
        <fullName evidence="2">Uncharacterized protein</fullName>
    </submittedName>
</protein>
<dbReference type="OrthoDB" id="10397210at2759"/>
<sequence length="210" mass="21934">MTNLNNRSGLGNAGVASVAFCVAIATGVAALAATGASAAAGIAVLAATGAAVVGARSSDADEPCWASHCGRQDQLSSELVAVLPAQRVELDVSSPLTIDSVKVRKVHFNLTKNTVHEITPYSEVYGMHPRLLGIQKGSSTLEPLKDSDEDDESSELADGILGQWALAKVSKFWPLLGLTAFWFCVLGPATFLEITSCSLPTGWEGLAYLM</sequence>
<reference evidence="2" key="1">
    <citation type="submission" date="2022-10" db="EMBL/GenBank/DDBJ databases">
        <authorList>
            <person name="Chen Y."/>
            <person name="Dougan E. K."/>
            <person name="Chan C."/>
            <person name="Rhodes N."/>
            <person name="Thang M."/>
        </authorList>
    </citation>
    <scope>NUCLEOTIDE SEQUENCE</scope>
</reference>
<evidence type="ECO:0000256" key="1">
    <source>
        <dbReference type="SAM" id="Phobius"/>
    </source>
</evidence>